<dbReference type="PANTHER" id="PTHR47843">
    <property type="entry name" value="BTB DOMAIN-CONTAINING PROTEIN-RELATED"/>
    <property type="match status" value="1"/>
</dbReference>
<feature type="region of interest" description="Disordered" evidence="1">
    <location>
        <begin position="316"/>
        <end position="341"/>
    </location>
</feature>
<evidence type="ECO:0000313" key="3">
    <source>
        <dbReference type="Proteomes" id="UP000756132"/>
    </source>
</evidence>
<proteinExistence type="predicted"/>
<dbReference type="KEGG" id="ffu:CLAFUR5_10745"/>
<gene>
    <name evidence="2" type="ORF">CLAFUR5_10745</name>
</gene>
<feature type="compositionally biased region" description="Low complexity" evidence="1">
    <location>
        <begin position="8"/>
        <end position="19"/>
    </location>
</feature>
<evidence type="ECO:0008006" key="4">
    <source>
        <dbReference type="Google" id="ProtNLM"/>
    </source>
</evidence>
<evidence type="ECO:0000256" key="1">
    <source>
        <dbReference type="SAM" id="MobiDB-lite"/>
    </source>
</evidence>
<evidence type="ECO:0000313" key="2">
    <source>
        <dbReference type="EMBL" id="UJO20215.1"/>
    </source>
</evidence>
<feature type="region of interest" description="Disordered" evidence="1">
    <location>
        <begin position="364"/>
        <end position="383"/>
    </location>
</feature>
<name>A0A9Q8URY2_PASFU</name>
<dbReference type="RefSeq" id="XP_047764581.1">
    <property type="nucleotide sequence ID" value="XM_047909893.1"/>
</dbReference>
<dbReference type="GeneID" id="71990623"/>
<dbReference type="OrthoDB" id="3945102at2759"/>
<feature type="region of interest" description="Disordered" evidence="1">
    <location>
        <begin position="272"/>
        <end position="293"/>
    </location>
</feature>
<dbReference type="EMBL" id="CP090169">
    <property type="protein sequence ID" value="UJO20215.1"/>
    <property type="molecule type" value="Genomic_DNA"/>
</dbReference>
<feature type="region of interest" description="Disordered" evidence="1">
    <location>
        <begin position="435"/>
        <end position="457"/>
    </location>
</feature>
<accession>A0A9Q8URY2</accession>
<protein>
    <recommendedName>
        <fullName evidence="4">BTB domain-containing protein</fullName>
    </recommendedName>
</protein>
<dbReference type="AlphaFoldDB" id="A0A9Q8URY2"/>
<dbReference type="Gene3D" id="3.30.710.10">
    <property type="entry name" value="Potassium Channel Kv1.1, Chain A"/>
    <property type="match status" value="1"/>
</dbReference>
<sequence>MHHVGNKSPSYMSRSSPFSMDPPPQNGEPHNEWSFLSWYPKGDATITYPNDDGGSAVIPGLHRSIIEERSELIAQAFESFREGHQLHLDCLDSATALPLVRYLYTGSYAPAGNHYEDVPTSLLLHCKMYRLGDLFDLADLKQQAQVNVIRQCEFGCSSPSIPIDLCEAVAYIYRVLPEHTGLLENIICYCVTCFLRHRLAQDQEFQSLAYKLRPFHQDLCKESMKREADEDDTAAAIIQMPFEPYVPQTYASREGVSHDRLEDVVYHFHGTEDEGEFKRRKTEENGRPNTTTLPMRMKQGVKQEDAAEDTCITAFMPAQRDNRSRSSPVKADSSSGNVTPEQIKVFQKEHPMLAKVRRFVEERNGRSHDHFAPASNELPRLGRPGLPLLTKPIVGESRRNASHALADYQTQLMLLEQQNKQRLLKAKEEQQVDMLEQQRAAERNAEPQLESTASKLAAPTTASSDIVVIKTEAETPAQIEDLFLDSFESDSEYEVVARPASVEALSSSDSEPDADAVLVDTPFADFVPGSRIPDFTGPVMRACGKQSRDADSNSDSDSDWDMI</sequence>
<feature type="region of interest" description="Disordered" evidence="1">
    <location>
        <begin position="535"/>
        <end position="563"/>
    </location>
</feature>
<dbReference type="Proteomes" id="UP000756132">
    <property type="component" value="Chromosome 7"/>
</dbReference>
<reference evidence="2" key="1">
    <citation type="submission" date="2021-12" db="EMBL/GenBank/DDBJ databases">
        <authorList>
            <person name="Zaccaron A."/>
            <person name="Stergiopoulos I."/>
        </authorList>
    </citation>
    <scope>NUCLEOTIDE SEQUENCE</scope>
    <source>
        <strain evidence="2">Race5_Kim</strain>
    </source>
</reference>
<feature type="region of interest" description="Disordered" evidence="1">
    <location>
        <begin position="1"/>
        <end position="32"/>
    </location>
</feature>
<organism evidence="2 3">
    <name type="scientific">Passalora fulva</name>
    <name type="common">Tomato leaf mold</name>
    <name type="synonym">Cladosporium fulvum</name>
    <dbReference type="NCBI Taxonomy" id="5499"/>
    <lineage>
        <taxon>Eukaryota</taxon>
        <taxon>Fungi</taxon>
        <taxon>Dikarya</taxon>
        <taxon>Ascomycota</taxon>
        <taxon>Pezizomycotina</taxon>
        <taxon>Dothideomycetes</taxon>
        <taxon>Dothideomycetidae</taxon>
        <taxon>Mycosphaerellales</taxon>
        <taxon>Mycosphaerellaceae</taxon>
        <taxon>Fulvia</taxon>
    </lineage>
</organism>
<dbReference type="InterPro" id="IPR011333">
    <property type="entry name" value="SKP1/BTB/POZ_sf"/>
</dbReference>
<keyword evidence="3" id="KW-1185">Reference proteome</keyword>
<reference evidence="2" key="2">
    <citation type="journal article" date="2022" name="Microb. Genom.">
        <title>A chromosome-scale genome assembly of the tomato pathogen Cladosporium fulvum reveals a compartmentalized genome architecture and the presence of a dispensable chromosome.</title>
        <authorList>
            <person name="Zaccaron A.Z."/>
            <person name="Chen L.H."/>
            <person name="Samaras A."/>
            <person name="Stergiopoulos I."/>
        </authorList>
    </citation>
    <scope>NUCLEOTIDE SEQUENCE</scope>
    <source>
        <strain evidence="2">Race5_Kim</strain>
    </source>
</reference>
<feature type="compositionally biased region" description="Acidic residues" evidence="1">
    <location>
        <begin position="552"/>
        <end position="563"/>
    </location>
</feature>